<dbReference type="PANTHER" id="PTHR20883:SF46">
    <property type="entry name" value="PHYTANOYL-COA HYDROXYLASE"/>
    <property type="match status" value="1"/>
</dbReference>
<accession>A0ABP6CEZ3</accession>
<keyword evidence="1" id="KW-0223">Dioxygenase</keyword>
<proteinExistence type="predicted"/>
<organism evidence="1 2">
    <name type="scientific">Actinomadura fulvescens</name>
    <dbReference type="NCBI Taxonomy" id="46160"/>
    <lineage>
        <taxon>Bacteria</taxon>
        <taxon>Bacillati</taxon>
        <taxon>Actinomycetota</taxon>
        <taxon>Actinomycetes</taxon>
        <taxon>Streptosporangiales</taxon>
        <taxon>Thermomonosporaceae</taxon>
        <taxon>Actinomadura</taxon>
    </lineage>
</organism>
<dbReference type="PANTHER" id="PTHR20883">
    <property type="entry name" value="PHYTANOYL-COA DIOXYGENASE DOMAIN CONTAINING 1"/>
    <property type="match status" value="1"/>
</dbReference>
<evidence type="ECO:0000313" key="1">
    <source>
        <dbReference type="EMBL" id="GAA2617548.1"/>
    </source>
</evidence>
<dbReference type="Gene3D" id="2.60.120.620">
    <property type="entry name" value="q2cbj1_9rhob like domain"/>
    <property type="match status" value="1"/>
</dbReference>
<dbReference type="Proteomes" id="UP001501509">
    <property type="component" value="Unassembled WGS sequence"/>
</dbReference>
<dbReference type="SUPFAM" id="SSF51197">
    <property type="entry name" value="Clavaminate synthase-like"/>
    <property type="match status" value="1"/>
</dbReference>
<comment type="caution">
    <text evidence="1">The sequence shown here is derived from an EMBL/GenBank/DDBJ whole genome shotgun (WGS) entry which is preliminary data.</text>
</comment>
<keyword evidence="1" id="KW-0560">Oxidoreductase</keyword>
<keyword evidence="2" id="KW-1185">Reference proteome</keyword>
<evidence type="ECO:0000313" key="2">
    <source>
        <dbReference type="Proteomes" id="UP001501509"/>
    </source>
</evidence>
<dbReference type="RefSeq" id="WP_344545926.1">
    <property type="nucleotide sequence ID" value="NZ_BAAATD010000009.1"/>
</dbReference>
<reference evidence="2" key="1">
    <citation type="journal article" date="2019" name="Int. J. Syst. Evol. Microbiol.">
        <title>The Global Catalogue of Microorganisms (GCM) 10K type strain sequencing project: providing services to taxonomists for standard genome sequencing and annotation.</title>
        <authorList>
            <consortium name="The Broad Institute Genomics Platform"/>
            <consortium name="The Broad Institute Genome Sequencing Center for Infectious Disease"/>
            <person name="Wu L."/>
            <person name="Ma J."/>
        </authorList>
    </citation>
    <scope>NUCLEOTIDE SEQUENCE [LARGE SCALE GENOMIC DNA]</scope>
    <source>
        <strain evidence="2">JCM 6833</strain>
    </source>
</reference>
<dbReference type="EMBL" id="BAAATD010000009">
    <property type="protein sequence ID" value="GAA2617548.1"/>
    <property type="molecule type" value="Genomic_DNA"/>
</dbReference>
<sequence>MLSTAETLSAETVASYRRDGFVHVPRVLDAAEIDEFLPDALDVLSAVEKTHWGEGDDTVLDFVENAQLTSEAMRRLALHPRVTGVAERLAGAPLRLFKSELLRKNGGSLPTEAHFDEFALPFAGAEVGLTAWVALVDVPVERGCLSFVPGSHRLPPSGRAADAWDAYGREEVRWMPRVAVPVRAGDCTFHHTRVVHAAAGNSTGRPRISVATVYMDAAAVFRPTGNEHIDGLAGGGLVTGQPLTGERFPLVGEAHSP</sequence>
<name>A0ABP6CEZ3_9ACTN</name>
<gene>
    <name evidence="1" type="ORF">GCM10010411_61030</name>
</gene>
<dbReference type="GO" id="GO:0051213">
    <property type="term" value="F:dioxygenase activity"/>
    <property type="evidence" value="ECO:0007669"/>
    <property type="project" value="UniProtKB-KW"/>
</dbReference>
<dbReference type="InterPro" id="IPR008775">
    <property type="entry name" value="Phytyl_CoA_dOase-like"/>
</dbReference>
<protein>
    <submittedName>
        <fullName evidence="1">Phytanoyl-CoA dioxygenase family protein</fullName>
    </submittedName>
</protein>
<dbReference type="Pfam" id="PF05721">
    <property type="entry name" value="PhyH"/>
    <property type="match status" value="1"/>
</dbReference>